<dbReference type="InterPro" id="IPR016035">
    <property type="entry name" value="Acyl_Trfase/lysoPLipase"/>
</dbReference>
<dbReference type="Gene3D" id="3.10.20.310">
    <property type="entry name" value="membrane protein fhac"/>
    <property type="match status" value="1"/>
</dbReference>
<organism evidence="8 9">
    <name type="scientific">Candidatus Accumulibacter aalborgensis</name>
    <dbReference type="NCBI Taxonomy" id="1860102"/>
    <lineage>
        <taxon>Bacteria</taxon>
        <taxon>Pseudomonadati</taxon>
        <taxon>Pseudomonadota</taxon>
        <taxon>Betaproteobacteria</taxon>
        <taxon>Candidatus Accumulibacter</taxon>
    </lineage>
</organism>
<dbReference type="Proteomes" id="UP000199169">
    <property type="component" value="Unassembled WGS sequence"/>
</dbReference>
<dbReference type="Pfam" id="PF01734">
    <property type="entry name" value="Patatin"/>
    <property type="match status" value="1"/>
</dbReference>
<evidence type="ECO:0000256" key="1">
    <source>
        <dbReference type="ARBA" id="ARBA00006636"/>
    </source>
</evidence>
<dbReference type="Gene3D" id="3.40.1090.10">
    <property type="entry name" value="Cytosolic phospholipase A2 catalytic domain"/>
    <property type="match status" value="2"/>
</dbReference>
<evidence type="ECO:0000313" key="8">
    <source>
        <dbReference type="EMBL" id="SBT05863.1"/>
    </source>
</evidence>
<accession>A0A1A8XPK0</accession>
<reference evidence="8 9" key="1">
    <citation type="submission" date="2016-06" db="EMBL/GenBank/DDBJ databases">
        <authorList>
            <person name="Kjaerup R.B."/>
            <person name="Dalgaard T.S."/>
            <person name="Juul-Madsen H.R."/>
        </authorList>
    </citation>
    <scope>NUCLEOTIDE SEQUENCE [LARGE SCALE GENOMIC DNA]</scope>
    <source>
        <strain evidence="8">3</strain>
    </source>
</reference>
<comment type="similarity">
    <text evidence="1">Belongs to the NTE family.</text>
</comment>
<dbReference type="SUPFAM" id="SSF52151">
    <property type="entry name" value="FabD/lysophospholipase-like"/>
    <property type="match status" value="1"/>
</dbReference>
<feature type="active site" description="Proton acceptor" evidence="5">
    <location>
        <position position="213"/>
    </location>
</feature>
<keyword evidence="9" id="KW-1185">Reference proteome</keyword>
<dbReference type="Pfam" id="PF07244">
    <property type="entry name" value="POTRA"/>
    <property type="match status" value="1"/>
</dbReference>
<feature type="signal peptide" evidence="6">
    <location>
        <begin position="1"/>
        <end position="23"/>
    </location>
</feature>
<feature type="chain" id="PRO_5008381609" evidence="6">
    <location>
        <begin position="24"/>
        <end position="734"/>
    </location>
</feature>
<dbReference type="PANTHER" id="PTHR14226:SF29">
    <property type="entry name" value="NEUROPATHY TARGET ESTERASE SWS"/>
    <property type="match status" value="1"/>
</dbReference>
<dbReference type="InterPro" id="IPR002641">
    <property type="entry name" value="PNPLA_dom"/>
</dbReference>
<dbReference type="GO" id="GO:0004622">
    <property type="term" value="F:phosphatidylcholine lysophospholipase activity"/>
    <property type="evidence" value="ECO:0007669"/>
    <property type="project" value="InterPro"/>
</dbReference>
<keyword evidence="6" id="KW-0732">Signal</keyword>
<dbReference type="InterPro" id="IPR001423">
    <property type="entry name" value="LysoPLipase_patatin_CS"/>
</dbReference>
<evidence type="ECO:0000256" key="5">
    <source>
        <dbReference type="PROSITE-ProRule" id="PRU01161"/>
    </source>
</evidence>
<dbReference type="GO" id="GO:0016042">
    <property type="term" value="P:lipid catabolic process"/>
    <property type="evidence" value="ECO:0007669"/>
    <property type="project" value="UniProtKB-UniRule"/>
</dbReference>
<feature type="short sequence motif" description="DGA/G" evidence="5">
    <location>
        <begin position="213"/>
        <end position="215"/>
    </location>
</feature>
<dbReference type="GO" id="GO:0019867">
    <property type="term" value="C:outer membrane"/>
    <property type="evidence" value="ECO:0007669"/>
    <property type="project" value="InterPro"/>
</dbReference>
<sequence>MSSLVGRMLLVATLLVCTALANAADGPARPRVGLVLGGGGARGAAHIGVLEVLEKLRVPIDCVAGTSMGALVAGAYSAGLTPALMREKLAKADWDDLFQDDPPFAQQNFRKKTLDKRFLPASETGVGPEGVRYQSGIVTGQKIKLFFNELIEDNLGQRQIQSLPLPVSIIATDIVLGQKVVIREGSLSTAMRSSMSVPGLMSPVEVNGEKLVDGGLVDNVPIDEARSRCQADIVIAVNVGSPLLKADEIGGLLSVSVQMVNILTEQNVVRSLDTLKPTDIYIKPDLEGISAGDFKRSSETADRGVKAAAALAERLRTLAVSEAAYAAWAGKIQLAKREALRVDEVEIAGLKMVNPAMVERHLRIKPGDTVDAAEVNADLLRLYGDGYYQGVDYSLLSTVRGRNILRVTPIEKNWGPDYIRYGVNLDTNFQVDSTYNLRAAYQKTWLNTLGGELLLSGEIGSRSGVAAELYQPIDAQQRYFVETKAKFINKSSGLYENDQRIANYRVAQTDVILNTGLNIGLLGQIRAGWQETWWKAETTTGSPFFPNGSKRYDGWFGAIDLDQTDRLYFPTSGWAATARYFDSQAEGYSKLDAGASGYLSIGDWVLASRLSYQGSIVGQLPIYDLGSLGGMLNMTAFAVGQLKGDDMRYGSIRAEKIIGRLPLGLRGDMRVGAAFETAKIGKPFTETELKGWINSASLYLGGETPLGPVYLGYGYSNAGSVGGYSNVYLFLGTP</sequence>
<keyword evidence="4 5" id="KW-0443">Lipid metabolism</keyword>
<dbReference type="GO" id="GO:0046470">
    <property type="term" value="P:phosphatidylcholine metabolic process"/>
    <property type="evidence" value="ECO:0007669"/>
    <property type="project" value="InterPro"/>
</dbReference>
<name>A0A1A8XPK0_9PROT</name>
<keyword evidence="2 5" id="KW-0378">Hydrolase</keyword>
<evidence type="ECO:0000256" key="3">
    <source>
        <dbReference type="ARBA" id="ARBA00022963"/>
    </source>
</evidence>
<gene>
    <name evidence="8" type="ORF">ACCAA_270102</name>
</gene>
<evidence type="ECO:0000256" key="2">
    <source>
        <dbReference type="ARBA" id="ARBA00022801"/>
    </source>
</evidence>
<dbReference type="PROSITE" id="PS01237">
    <property type="entry name" value="UPF0028"/>
    <property type="match status" value="1"/>
</dbReference>
<feature type="active site" description="Nucleophile" evidence="5">
    <location>
        <position position="67"/>
    </location>
</feature>
<proteinExistence type="inferred from homology"/>
<evidence type="ECO:0000313" key="9">
    <source>
        <dbReference type="Proteomes" id="UP000199169"/>
    </source>
</evidence>
<feature type="short sequence motif" description="GXSXG" evidence="5">
    <location>
        <begin position="65"/>
        <end position="69"/>
    </location>
</feature>
<feature type="short sequence motif" description="GXGXXG" evidence="5">
    <location>
        <begin position="38"/>
        <end position="43"/>
    </location>
</feature>
<dbReference type="PANTHER" id="PTHR14226">
    <property type="entry name" value="NEUROPATHY TARGET ESTERASE/SWISS CHEESE D.MELANOGASTER"/>
    <property type="match status" value="1"/>
</dbReference>
<protein>
    <submittedName>
        <fullName evidence="8">Patatin</fullName>
    </submittedName>
</protein>
<dbReference type="PROSITE" id="PS51635">
    <property type="entry name" value="PNPLA"/>
    <property type="match status" value="1"/>
</dbReference>
<dbReference type="InterPro" id="IPR010827">
    <property type="entry name" value="BamA/TamA_POTRA"/>
</dbReference>
<evidence type="ECO:0000256" key="6">
    <source>
        <dbReference type="SAM" id="SignalP"/>
    </source>
</evidence>
<keyword evidence="3 5" id="KW-0442">Lipid degradation</keyword>
<dbReference type="InterPro" id="IPR050301">
    <property type="entry name" value="NTE"/>
</dbReference>
<feature type="domain" description="PNPLA" evidence="7">
    <location>
        <begin position="34"/>
        <end position="226"/>
    </location>
</feature>
<dbReference type="EMBL" id="FLQX01000102">
    <property type="protein sequence ID" value="SBT05863.1"/>
    <property type="molecule type" value="Genomic_DNA"/>
</dbReference>
<dbReference type="AlphaFoldDB" id="A0A1A8XPK0"/>
<dbReference type="RefSeq" id="WP_186406817.1">
    <property type="nucleotide sequence ID" value="NZ_FLQX01000102.1"/>
</dbReference>
<evidence type="ECO:0000256" key="4">
    <source>
        <dbReference type="ARBA" id="ARBA00023098"/>
    </source>
</evidence>
<dbReference type="STRING" id="1860102.ACCAA_270102"/>
<evidence type="ECO:0000259" key="7">
    <source>
        <dbReference type="PROSITE" id="PS51635"/>
    </source>
</evidence>